<accession>A0A645HPB1</accession>
<proteinExistence type="predicted"/>
<evidence type="ECO:0000313" key="1">
    <source>
        <dbReference type="EMBL" id="MPN40079.1"/>
    </source>
</evidence>
<gene>
    <name evidence="1" type="ORF">SDC9_187614</name>
</gene>
<dbReference type="AlphaFoldDB" id="A0A645HPB1"/>
<protein>
    <submittedName>
        <fullName evidence="1">Uncharacterized protein</fullName>
    </submittedName>
</protein>
<organism evidence="1">
    <name type="scientific">bioreactor metagenome</name>
    <dbReference type="NCBI Taxonomy" id="1076179"/>
    <lineage>
        <taxon>unclassified sequences</taxon>
        <taxon>metagenomes</taxon>
        <taxon>ecological metagenomes</taxon>
    </lineage>
</organism>
<dbReference type="EMBL" id="VSSQ01096275">
    <property type="protein sequence ID" value="MPN40079.1"/>
    <property type="molecule type" value="Genomic_DNA"/>
</dbReference>
<name>A0A645HPB1_9ZZZZ</name>
<reference evidence="1" key="1">
    <citation type="submission" date="2019-08" db="EMBL/GenBank/DDBJ databases">
        <authorList>
            <person name="Kucharzyk K."/>
            <person name="Murdoch R.W."/>
            <person name="Higgins S."/>
            <person name="Loffler F."/>
        </authorList>
    </citation>
    <scope>NUCLEOTIDE SEQUENCE</scope>
</reference>
<comment type="caution">
    <text evidence="1">The sequence shown here is derived from an EMBL/GenBank/DDBJ whole genome shotgun (WGS) entry which is preliminary data.</text>
</comment>
<sequence>MLLHELFIKVLIRYHFGVCNLLGDYLVAFFGGGEPVKHSFTSIKYLQKNIIP</sequence>